<feature type="coiled-coil region" evidence="1">
    <location>
        <begin position="642"/>
        <end position="672"/>
    </location>
</feature>
<name>V4AR39_LOTGI</name>
<feature type="compositionally biased region" description="Basic and acidic residues" evidence="2">
    <location>
        <begin position="379"/>
        <end position="396"/>
    </location>
</feature>
<feature type="compositionally biased region" description="Basic and acidic residues" evidence="2">
    <location>
        <begin position="693"/>
        <end position="718"/>
    </location>
</feature>
<sequence length="745" mass="87683">MSYRGRGGFSERRGRGGYRGGGGYNSRSTIVADRPRRSPEWKRNSSRDNYGRDGNWTDRNRDTRREEVRTTRRDTDFRDSRRSEFERERYDDRRDERNRNGNHFESDFRQKRKYSGERNQYQDTRSERGTNNYEHPSTEYPHKRQHFETRGRGFRGRGDLRSRRDELFRERRSFRDSQRAHSSSFDRSRNTSGHRSERGSDRRNISNYISNIRHETSPRAATDKSAHVATKEELQLESQVIDEKFYETMTLDQRDYIASKALRILVTKSEGQCKLSELEYELMDIKIMFVSSELFMEFLQSFMDDDNVFEIIEAEPEEEGDKCKENKDNEKSSKGSIQVKKEPEGKDGTDQDEEKSFTNIKDAENKDKVENTENQEEAENTKNHGEVEKTEHKDAENPQEPDNMDENNDQEEAEGDSKLENVIIVGRPKIMFCQKYVTNISSCSKNCGALHICKFYILSKCNAPDDRNCCFRHSLDSEHNQEALRLNLLHTFSIDHLKKALSHLKYRNPTTLPPICWFYNTKGCIKSQAGGCPFLHMCEKILEGEKCDKGKKCLLNHDILTNREVLTRFGMWSPEYSKDDLMKVISENYVAHESYAKKFPDSHHSYRDHKDDYYSRSGTQKPRWQLYVPSEEMWMDLTETCHRELESKHRAVVRAKDEYEEALEEMRQFKTSTLIGEKKEIAEVSNKIFRRLDQETETESKETNAKVKKDEEHEKEMEVNDDNNDNNDDNNDDNGKVKVKEEADN</sequence>
<dbReference type="KEGG" id="lgi:LOTGIDRAFT_160143"/>
<dbReference type="RefSeq" id="XP_009053271.1">
    <property type="nucleotide sequence ID" value="XM_009055023.1"/>
</dbReference>
<keyword evidence="5" id="KW-1185">Reference proteome</keyword>
<evidence type="ECO:0000313" key="5">
    <source>
        <dbReference type="Proteomes" id="UP000030746"/>
    </source>
</evidence>
<gene>
    <name evidence="4" type="ORF">LOTGIDRAFT_160143</name>
</gene>
<feature type="compositionally biased region" description="Polar residues" evidence="2">
    <location>
        <begin position="117"/>
        <end position="135"/>
    </location>
</feature>
<proteinExistence type="predicted"/>
<dbReference type="GeneID" id="20238313"/>
<evidence type="ECO:0000259" key="3">
    <source>
        <dbReference type="Pfam" id="PF25261"/>
    </source>
</evidence>
<feature type="region of interest" description="Disordered" evidence="2">
    <location>
        <begin position="1"/>
        <end position="158"/>
    </location>
</feature>
<dbReference type="AlphaFoldDB" id="V4AR39"/>
<dbReference type="Proteomes" id="UP000030746">
    <property type="component" value="Unassembled WGS sequence"/>
</dbReference>
<protein>
    <recommendedName>
        <fullName evidence="3">PARP12-like CCCH zinc finger tandem domain-containing protein</fullName>
    </recommendedName>
</protein>
<dbReference type="Pfam" id="PF25261">
    <property type="entry name" value="zf-CCCH_PARP12"/>
    <property type="match status" value="1"/>
</dbReference>
<evidence type="ECO:0000256" key="2">
    <source>
        <dbReference type="SAM" id="MobiDB-lite"/>
    </source>
</evidence>
<feature type="compositionally biased region" description="Acidic residues" evidence="2">
    <location>
        <begin position="397"/>
        <end position="414"/>
    </location>
</feature>
<feature type="compositionally biased region" description="Basic and acidic residues" evidence="2">
    <location>
        <begin position="33"/>
        <end position="109"/>
    </location>
</feature>
<dbReference type="InterPro" id="IPR057602">
    <property type="entry name" value="Zfn-CCCH_PARP12"/>
</dbReference>
<feature type="compositionally biased region" description="Basic and acidic residues" evidence="2">
    <location>
        <begin position="733"/>
        <end position="745"/>
    </location>
</feature>
<evidence type="ECO:0000256" key="1">
    <source>
        <dbReference type="SAM" id="Coils"/>
    </source>
</evidence>
<feature type="region of interest" description="Disordered" evidence="2">
    <location>
        <begin position="315"/>
        <end position="420"/>
    </location>
</feature>
<feature type="compositionally biased region" description="Basic and acidic residues" evidence="2">
    <location>
        <begin position="136"/>
        <end position="158"/>
    </location>
</feature>
<dbReference type="HOGENOM" id="CLU_373105_0_0_1"/>
<reference evidence="4 5" key="1">
    <citation type="journal article" date="2013" name="Nature">
        <title>Insights into bilaterian evolution from three spiralian genomes.</title>
        <authorList>
            <person name="Simakov O."/>
            <person name="Marletaz F."/>
            <person name="Cho S.J."/>
            <person name="Edsinger-Gonzales E."/>
            <person name="Havlak P."/>
            <person name="Hellsten U."/>
            <person name="Kuo D.H."/>
            <person name="Larsson T."/>
            <person name="Lv J."/>
            <person name="Arendt D."/>
            <person name="Savage R."/>
            <person name="Osoegawa K."/>
            <person name="de Jong P."/>
            <person name="Grimwood J."/>
            <person name="Chapman J.A."/>
            <person name="Shapiro H."/>
            <person name="Aerts A."/>
            <person name="Otillar R.P."/>
            <person name="Terry A.Y."/>
            <person name="Boore J.L."/>
            <person name="Grigoriev I.V."/>
            <person name="Lindberg D.R."/>
            <person name="Seaver E.C."/>
            <person name="Weisblat D.A."/>
            <person name="Putnam N.H."/>
            <person name="Rokhsar D.S."/>
        </authorList>
    </citation>
    <scope>NUCLEOTIDE SEQUENCE [LARGE SCALE GENOMIC DNA]</scope>
</reference>
<feature type="compositionally biased region" description="Basic and acidic residues" evidence="2">
    <location>
        <begin position="171"/>
        <end position="204"/>
    </location>
</feature>
<dbReference type="CTD" id="20238313"/>
<feature type="region of interest" description="Disordered" evidence="2">
    <location>
        <begin position="171"/>
        <end position="222"/>
    </location>
</feature>
<dbReference type="OrthoDB" id="6155768at2759"/>
<dbReference type="EMBL" id="KB201549">
    <property type="protein sequence ID" value="ESO96156.1"/>
    <property type="molecule type" value="Genomic_DNA"/>
</dbReference>
<feature type="compositionally biased region" description="Basic and acidic residues" evidence="2">
    <location>
        <begin position="361"/>
        <end position="371"/>
    </location>
</feature>
<feature type="compositionally biased region" description="Basic and acidic residues" evidence="2">
    <location>
        <begin position="212"/>
        <end position="222"/>
    </location>
</feature>
<evidence type="ECO:0000313" key="4">
    <source>
        <dbReference type="EMBL" id="ESO96156.1"/>
    </source>
</evidence>
<organism evidence="4 5">
    <name type="scientific">Lottia gigantea</name>
    <name type="common">Giant owl limpet</name>
    <dbReference type="NCBI Taxonomy" id="225164"/>
    <lineage>
        <taxon>Eukaryota</taxon>
        <taxon>Metazoa</taxon>
        <taxon>Spiralia</taxon>
        <taxon>Lophotrochozoa</taxon>
        <taxon>Mollusca</taxon>
        <taxon>Gastropoda</taxon>
        <taxon>Patellogastropoda</taxon>
        <taxon>Lottioidea</taxon>
        <taxon>Lottiidae</taxon>
        <taxon>Lottia</taxon>
    </lineage>
</organism>
<feature type="domain" description="PARP12-like CCCH zinc finger tandem" evidence="3">
    <location>
        <begin position="441"/>
        <end position="480"/>
    </location>
</feature>
<feature type="region of interest" description="Disordered" evidence="2">
    <location>
        <begin position="693"/>
        <end position="745"/>
    </location>
</feature>
<feature type="compositionally biased region" description="Acidic residues" evidence="2">
    <location>
        <begin position="719"/>
        <end position="732"/>
    </location>
</feature>
<keyword evidence="1" id="KW-0175">Coiled coil</keyword>
<feature type="compositionally biased region" description="Basic and acidic residues" evidence="2">
    <location>
        <begin position="321"/>
        <end position="349"/>
    </location>
</feature>
<accession>V4AR39</accession>